<organism evidence="1 2">
    <name type="scientific">Papaver atlanticum</name>
    <dbReference type="NCBI Taxonomy" id="357466"/>
    <lineage>
        <taxon>Eukaryota</taxon>
        <taxon>Viridiplantae</taxon>
        <taxon>Streptophyta</taxon>
        <taxon>Embryophyta</taxon>
        <taxon>Tracheophyta</taxon>
        <taxon>Spermatophyta</taxon>
        <taxon>Magnoliopsida</taxon>
        <taxon>Ranunculales</taxon>
        <taxon>Papaveraceae</taxon>
        <taxon>Papaveroideae</taxon>
        <taxon>Papaver</taxon>
    </lineage>
</organism>
<reference evidence="1" key="1">
    <citation type="submission" date="2022-04" db="EMBL/GenBank/DDBJ databases">
        <title>A functionally conserved STORR gene fusion in Papaver species that diverged 16.8 million years ago.</title>
        <authorList>
            <person name="Catania T."/>
        </authorList>
    </citation>
    <scope>NUCLEOTIDE SEQUENCE</scope>
    <source>
        <strain evidence="1">S-188037</strain>
    </source>
</reference>
<comment type="caution">
    <text evidence="1">The sequence shown here is derived from an EMBL/GenBank/DDBJ whole genome shotgun (WGS) entry which is preliminary data.</text>
</comment>
<name>A0AAD4X694_9MAGN</name>
<sequence length="74" mass="8257">MEDIDRELHAVRIDNGACNYSFFKCALVRNKGSGCMPHRTILISFSAGIGEPSTSYGKAQKFKNIKLIGENHRI</sequence>
<dbReference type="AlphaFoldDB" id="A0AAD4X694"/>
<keyword evidence="2" id="KW-1185">Reference proteome</keyword>
<protein>
    <submittedName>
        <fullName evidence="1">Uncharacterized protein</fullName>
    </submittedName>
</protein>
<evidence type="ECO:0000313" key="1">
    <source>
        <dbReference type="EMBL" id="KAI3851984.1"/>
    </source>
</evidence>
<dbReference type="EMBL" id="JAJJMB010015809">
    <property type="protein sequence ID" value="KAI3851984.1"/>
    <property type="molecule type" value="Genomic_DNA"/>
</dbReference>
<accession>A0AAD4X694</accession>
<gene>
    <name evidence="1" type="ORF">MKW98_019983</name>
</gene>
<dbReference type="Proteomes" id="UP001202328">
    <property type="component" value="Unassembled WGS sequence"/>
</dbReference>
<proteinExistence type="predicted"/>
<evidence type="ECO:0000313" key="2">
    <source>
        <dbReference type="Proteomes" id="UP001202328"/>
    </source>
</evidence>